<dbReference type="Gene3D" id="3.10.510.20">
    <property type="entry name" value="YcgL domain"/>
    <property type="match status" value="1"/>
</dbReference>
<evidence type="ECO:0000256" key="1">
    <source>
        <dbReference type="HAMAP-Rule" id="MF_01866"/>
    </source>
</evidence>
<comment type="caution">
    <text evidence="3">The sequence shown here is derived from an EMBL/GenBank/DDBJ whole genome shotgun (WGS) entry which is preliminary data.</text>
</comment>
<dbReference type="InterPro" id="IPR038068">
    <property type="entry name" value="YcgL-like_sf"/>
</dbReference>
<dbReference type="PROSITE" id="PS51648">
    <property type="entry name" value="YCGL"/>
    <property type="match status" value="1"/>
</dbReference>
<dbReference type="InterPro" id="IPR027354">
    <property type="entry name" value="YcgL_dom"/>
</dbReference>
<reference evidence="3 4" key="1">
    <citation type="submission" date="2021-10" db="EMBL/GenBank/DDBJ databases">
        <title>Draft genome of Aestuariibacter halophilus JC2043.</title>
        <authorList>
            <person name="Emsley S.A."/>
            <person name="Pfannmuller K.M."/>
            <person name="Ushijima B."/>
            <person name="Saw J.H."/>
            <person name="Videau P."/>
        </authorList>
    </citation>
    <scope>NUCLEOTIDE SEQUENCE [LARGE SCALE GENOMIC DNA]</scope>
    <source>
        <strain evidence="3 4">JC2043</strain>
    </source>
</reference>
<accession>A0ABS8G6W7</accession>
<dbReference type="Proteomes" id="UP001520878">
    <property type="component" value="Unassembled WGS sequence"/>
</dbReference>
<dbReference type="EMBL" id="JAJEWP010000001">
    <property type="protein sequence ID" value="MCC2616258.1"/>
    <property type="molecule type" value="Genomic_DNA"/>
</dbReference>
<name>A0ABS8G6W7_9ALTE</name>
<dbReference type="HAMAP" id="MF_01866">
    <property type="entry name" value="UPF0745"/>
    <property type="match status" value="1"/>
</dbReference>
<protein>
    <recommendedName>
        <fullName evidence="1">YcgL domain-containing protein LJ739_08400</fullName>
    </recommendedName>
</protein>
<gene>
    <name evidence="3" type="ORF">LJ739_08400</name>
</gene>
<evidence type="ECO:0000313" key="3">
    <source>
        <dbReference type="EMBL" id="MCC2616258.1"/>
    </source>
</evidence>
<keyword evidence="4" id="KW-1185">Reference proteome</keyword>
<dbReference type="RefSeq" id="WP_229159132.1">
    <property type="nucleotide sequence ID" value="NZ_JAJEWP010000001.1"/>
</dbReference>
<feature type="domain" description="YcgL" evidence="2">
    <location>
        <begin position="1"/>
        <end position="85"/>
    </location>
</feature>
<dbReference type="PANTHER" id="PTHR38109">
    <property type="entry name" value="PROTEIN YCGL"/>
    <property type="match status" value="1"/>
</dbReference>
<dbReference type="Pfam" id="PF05166">
    <property type="entry name" value="YcgL"/>
    <property type="match status" value="1"/>
</dbReference>
<dbReference type="SUPFAM" id="SSF160191">
    <property type="entry name" value="YcgL-like"/>
    <property type="match status" value="1"/>
</dbReference>
<sequence length="93" mass="10631">MLVAVYSSPKKDETYLYVPKRDDFSAVPKALMETFGTPRFVMLIPLDKREKLAQVDKQKLREALVSPGYYLQLPPPKENLLKAFRAQNSGEQS</sequence>
<evidence type="ECO:0000259" key="2">
    <source>
        <dbReference type="PROSITE" id="PS51648"/>
    </source>
</evidence>
<proteinExistence type="inferred from homology"/>
<organism evidence="3 4">
    <name type="scientific">Fluctibacter halophilus</name>
    <dbReference type="NCBI Taxonomy" id="226011"/>
    <lineage>
        <taxon>Bacteria</taxon>
        <taxon>Pseudomonadati</taxon>
        <taxon>Pseudomonadota</taxon>
        <taxon>Gammaproteobacteria</taxon>
        <taxon>Alteromonadales</taxon>
        <taxon>Alteromonadaceae</taxon>
        <taxon>Fluctibacter</taxon>
    </lineage>
</organism>
<evidence type="ECO:0000313" key="4">
    <source>
        <dbReference type="Proteomes" id="UP001520878"/>
    </source>
</evidence>
<dbReference type="PANTHER" id="PTHR38109:SF1">
    <property type="entry name" value="PROTEIN YCGL"/>
    <property type="match status" value="1"/>
</dbReference>